<feature type="chain" id="PRO_5016124898" description="Endoplasmic reticulum transmembrane protein" evidence="3">
    <location>
        <begin position="20"/>
        <end position="237"/>
    </location>
</feature>
<dbReference type="AlphaFoldDB" id="A0A2V1DYN7"/>
<feature type="signal peptide" evidence="3">
    <location>
        <begin position="1"/>
        <end position="19"/>
    </location>
</feature>
<evidence type="ECO:0000256" key="3">
    <source>
        <dbReference type="SAM" id="SignalP"/>
    </source>
</evidence>
<evidence type="ECO:0000313" key="4">
    <source>
        <dbReference type="EMBL" id="PVI03317.1"/>
    </source>
</evidence>
<organism evidence="4 5">
    <name type="scientific">Periconia macrospinosa</name>
    <dbReference type="NCBI Taxonomy" id="97972"/>
    <lineage>
        <taxon>Eukaryota</taxon>
        <taxon>Fungi</taxon>
        <taxon>Dikarya</taxon>
        <taxon>Ascomycota</taxon>
        <taxon>Pezizomycotina</taxon>
        <taxon>Dothideomycetes</taxon>
        <taxon>Pleosporomycetidae</taxon>
        <taxon>Pleosporales</taxon>
        <taxon>Massarineae</taxon>
        <taxon>Periconiaceae</taxon>
        <taxon>Periconia</taxon>
    </lineage>
</organism>
<protein>
    <recommendedName>
        <fullName evidence="6">Endoplasmic reticulum transmembrane protein</fullName>
    </recommendedName>
</protein>
<accession>A0A2V1DYN7</accession>
<feature type="compositionally biased region" description="Polar residues" evidence="2">
    <location>
        <begin position="40"/>
        <end position="51"/>
    </location>
</feature>
<evidence type="ECO:0008006" key="6">
    <source>
        <dbReference type="Google" id="ProtNLM"/>
    </source>
</evidence>
<keyword evidence="5" id="KW-1185">Reference proteome</keyword>
<dbReference type="EMBL" id="KZ805332">
    <property type="protein sequence ID" value="PVI03317.1"/>
    <property type="molecule type" value="Genomic_DNA"/>
</dbReference>
<feature type="region of interest" description="Disordered" evidence="2">
    <location>
        <begin position="36"/>
        <end position="64"/>
    </location>
</feature>
<evidence type="ECO:0000256" key="1">
    <source>
        <dbReference type="SAM" id="Coils"/>
    </source>
</evidence>
<keyword evidence="1" id="KW-0175">Coiled coil</keyword>
<proteinExistence type="predicted"/>
<gene>
    <name evidence="4" type="ORF">DM02DRAFT_612238</name>
</gene>
<evidence type="ECO:0000313" key="5">
    <source>
        <dbReference type="Proteomes" id="UP000244855"/>
    </source>
</evidence>
<keyword evidence="3" id="KW-0732">Signal</keyword>
<feature type="coiled-coil region" evidence="1">
    <location>
        <begin position="185"/>
        <end position="212"/>
    </location>
</feature>
<reference evidence="4 5" key="1">
    <citation type="journal article" date="2018" name="Sci. Rep.">
        <title>Comparative genomics provides insights into the lifestyle and reveals functional heterogeneity of dark septate endophytic fungi.</title>
        <authorList>
            <person name="Knapp D.G."/>
            <person name="Nemeth J.B."/>
            <person name="Barry K."/>
            <person name="Hainaut M."/>
            <person name="Henrissat B."/>
            <person name="Johnson J."/>
            <person name="Kuo A."/>
            <person name="Lim J.H.P."/>
            <person name="Lipzen A."/>
            <person name="Nolan M."/>
            <person name="Ohm R.A."/>
            <person name="Tamas L."/>
            <person name="Grigoriev I.V."/>
            <person name="Spatafora J.W."/>
            <person name="Nagy L.G."/>
            <person name="Kovacs G.M."/>
        </authorList>
    </citation>
    <scope>NUCLEOTIDE SEQUENCE [LARGE SCALE GENOMIC DNA]</scope>
    <source>
        <strain evidence="4 5">DSE2036</strain>
    </source>
</reference>
<dbReference type="Proteomes" id="UP000244855">
    <property type="component" value="Unassembled WGS sequence"/>
</dbReference>
<evidence type="ECO:0000256" key="2">
    <source>
        <dbReference type="SAM" id="MobiDB-lite"/>
    </source>
</evidence>
<sequence length="237" mass="26642">MWLLSYLLFLCLVVNLTKATSSQPSTIATTITTTLGTSPDASDSLSPTPAATSVKPPETNTSTSPVLMPLTLQRVFQYVKTQRILPSEDGRYPSIDLYFTKVLIVIFVTLGTIYAEWRIGGLEARLKAEQKRSENLSVILEQAKWKAIKDRARGPIDVESDGGTGEGIDEELTRYKAIDERLKNIADGFAQRKQLQQEKDALQEEIRQCWQERVRLTEELTELKARKYDGKEKGETS</sequence>
<name>A0A2V1DYN7_9PLEO</name>